<keyword evidence="5" id="KW-0735">Signal-anchor</keyword>
<dbReference type="Gene3D" id="2.140.10.30">
    <property type="entry name" value="Dipeptidylpeptidase IV, N-terminal domain"/>
    <property type="match status" value="1"/>
</dbReference>
<organism evidence="11 12">
    <name type="scientific">Callorhinchus milii</name>
    <name type="common">Ghost shark</name>
    <dbReference type="NCBI Taxonomy" id="7868"/>
    <lineage>
        <taxon>Eukaryota</taxon>
        <taxon>Metazoa</taxon>
        <taxon>Chordata</taxon>
        <taxon>Craniata</taxon>
        <taxon>Vertebrata</taxon>
        <taxon>Chondrichthyes</taxon>
        <taxon>Holocephali</taxon>
        <taxon>Chimaeriformes</taxon>
        <taxon>Callorhinchidae</taxon>
        <taxon>Callorhinchus</taxon>
    </lineage>
</organism>
<accession>A0A4W3HAX9</accession>
<evidence type="ECO:0000256" key="2">
    <source>
        <dbReference type="ARBA" id="ARBA00006150"/>
    </source>
</evidence>
<reference evidence="12" key="2">
    <citation type="journal article" date="2007" name="PLoS Biol.">
        <title>Survey sequencing and comparative analysis of the elephant shark (Callorhinchus milii) genome.</title>
        <authorList>
            <person name="Venkatesh B."/>
            <person name="Kirkness E.F."/>
            <person name="Loh Y.H."/>
            <person name="Halpern A.L."/>
            <person name="Lee A.P."/>
            <person name="Johnson J."/>
            <person name="Dandona N."/>
            <person name="Viswanathan L.D."/>
            <person name="Tay A."/>
            <person name="Venter J.C."/>
            <person name="Strausberg R.L."/>
            <person name="Brenner S."/>
        </authorList>
    </citation>
    <scope>NUCLEOTIDE SEQUENCE [LARGE SCALE GENOMIC DNA]</scope>
</reference>
<dbReference type="PANTHER" id="PTHR11731">
    <property type="entry name" value="PROTEASE FAMILY S9B,C DIPEPTIDYL-PEPTIDASE IV-RELATED"/>
    <property type="match status" value="1"/>
</dbReference>
<keyword evidence="8" id="KW-1015">Disulfide bond</keyword>
<dbReference type="AlphaFoldDB" id="A0A4W3HAX9"/>
<evidence type="ECO:0000256" key="9">
    <source>
        <dbReference type="ARBA" id="ARBA00023180"/>
    </source>
</evidence>
<feature type="domain" description="Dipeptidylpeptidase IV N-terminal" evidence="10">
    <location>
        <begin position="2"/>
        <end position="210"/>
    </location>
</feature>
<dbReference type="GO" id="GO:0006508">
    <property type="term" value="P:proteolysis"/>
    <property type="evidence" value="ECO:0007669"/>
    <property type="project" value="InterPro"/>
</dbReference>
<reference evidence="12" key="1">
    <citation type="journal article" date="2006" name="Science">
        <title>Ancient noncoding elements conserved in the human genome.</title>
        <authorList>
            <person name="Venkatesh B."/>
            <person name="Kirkness E.F."/>
            <person name="Loh Y.H."/>
            <person name="Halpern A.L."/>
            <person name="Lee A.P."/>
            <person name="Johnson J."/>
            <person name="Dandona N."/>
            <person name="Viswanathan L.D."/>
            <person name="Tay A."/>
            <person name="Venter J.C."/>
            <person name="Strausberg R.L."/>
            <person name="Brenner S."/>
        </authorList>
    </citation>
    <scope>NUCLEOTIDE SEQUENCE [LARGE SCALE GENOMIC DNA]</scope>
</reference>
<evidence type="ECO:0000256" key="6">
    <source>
        <dbReference type="ARBA" id="ARBA00022989"/>
    </source>
</evidence>
<keyword evidence="12" id="KW-1185">Reference proteome</keyword>
<keyword evidence="9" id="KW-0325">Glycoprotein</keyword>
<dbReference type="PANTHER" id="PTHR11731:SF20">
    <property type="entry name" value="DIPEPTIDYL AMINOPEPTIDASE-LIKE PROTEIN 6"/>
    <property type="match status" value="1"/>
</dbReference>
<keyword evidence="4" id="KW-0812">Transmembrane</keyword>
<evidence type="ECO:0000256" key="8">
    <source>
        <dbReference type="ARBA" id="ARBA00023157"/>
    </source>
</evidence>
<evidence type="ECO:0000256" key="5">
    <source>
        <dbReference type="ARBA" id="ARBA00022968"/>
    </source>
</evidence>
<proteinExistence type="inferred from homology"/>
<keyword evidence="6" id="KW-1133">Transmembrane helix</keyword>
<protein>
    <submittedName>
        <fullName evidence="11">Dipeptidyl aminopeptidase-like protein 6</fullName>
    </submittedName>
</protein>
<dbReference type="GeneTree" id="ENSGT00940000156280"/>
<evidence type="ECO:0000256" key="1">
    <source>
        <dbReference type="ARBA" id="ARBA00004401"/>
    </source>
</evidence>
<evidence type="ECO:0000313" key="12">
    <source>
        <dbReference type="Proteomes" id="UP000314986"/>
    </source>
</evidence>
<reference evidence="12" key="3">
    <citation type="journal article" date="2014" name="Nature">
        <title>Elephant shark genome provides unique insights into gnathostome evolution.</title>
        <authorList>
            <consortium name="International Elephant Shark Genome Sequencing Consortium"/>
            <person name="Venkatesh B."/>
            <person name="Lee A.P."/>
            <person name="Ravi V."/>
            <person name="Maurya A.K."/>
            <person name="Lian M.M."/>
            <person name="Swann J.B."/>
            <person name="Ohta Y."/>
            <person name="Flajnik M.F."/>
            <person name="Sutoh Y."/>
            <person name="Kasahara M."/>
            <person name="Hoon S."/>
            <person name="Gangu V."/>
            <person name="Roy S.W."/>
            <person name="Irimia M."/>
            <person name="Korzh V."/>
            <person name="Kondrychyn I."/>
            <person name="Lim Z.W."/>
            <person name="Tay B.H."/>
            <person name="Tohari S."/>
            <person name="Kong K.W."/>
            <person name="Ho S."/>
            <person name="Lorente-Galdos B."/>
            <person name="Quilez J."/>
            <person name="Marques-Bonet T."/>
            <person name="Raney B.J."/>
            <person name="Ingham P.W."/>
            <person name="Tay A."/>
            <person name="Hillier L.W."/>
            <person name="Minx P."/>
            <person name="Boehm T."/>
            <person name="Wilson R.K."/>
            <person name="Brenner S."/>
            <person name="Warren W.C."/>
        </authorList>
    </citation>
    <scope>NUCLEOTIDE SEQUENCE [LARGE SCALE GENOMIC DNA]</scope>
</reference>
<comment type="subcellular location">
    <subcellularLocation>
        <location evidence="1">Cell membrane</location>
        <topology evidence="1">Single-pass type II membrane protein</topology>
    </subcellularLocation>
</comment>
<evidence type="ECO:0000313" key="11">
    <source>
        <dbReference type="Ensembl" id="ENSCMIP00000006994.1"/>
    </source>
</evidence>
<comment type="similarity">
    <text evidence="2">Belongs to the peptidase S9B family.</text>
</comment>
<dbReference type="STRING" id="7868.ENSCMIP00000006994"/>
<reference evidence="11" key="5">
    <citation type="submission" date="2025-09" db="UniProtKB">
        <authorList>
            <consortium name="Ensembl"/>
        </authorList>
    </citation>
    <scope>IDENTIFICATION</scope>
</reference>
<keyword evidence="3" id="KW-1003">Cell membrane</keyword>
<evidence type="ECO:0000256" key="7">
    <source>
        <dbReference type="ARBA" id="ARBA00023136"/>
    </source>
</evidence>
<dbReference type="InterPro" id="IPR002469">
    <property type="entry name" value="Peptidase_S9B_N"/>
</dbReference>
<evidence type="ECO:0000259" key="10">
    <source>
        <dbReference type="Pfam" id="PF00930"/>
    </source>
</evidence>
<dbReference type="GO" id="GO:0008076">
    <property type="term" value="C:voltage-gated potassium channel complex"/>
    <property type="evidence" value="ECO:0007669"/>
    <property type="project" value="TreeGrafter"/>
</dbReference>
<keyword evidence="7" id="KW-0472">Membrane</keyword>
<dbReference type="Pfam" id="PF00930">
    <property type="entry name" value="DPPIV_N"/>
    <property type="match status" value="1"/>
</dbReference>
<sequence>MENPTISLYIVNVNGPPHTVEMSRPDDVRMREFYITMVKWATSTKLAVNWLNRPQNISILTLCEATTGVCTKKHEDESESWLSRQNEAPLFSKDGRKFFFVRPLSQGGRGKFYHIAMSSAQPNSSSDNLQSITSGTWDVTEILAYDELHQKIYFLSTEDSPLRRQLYIAETNSNFNRQCLSCDLKLPNCTYFSALFSRRMSYFLLRCKGKGFLIYPRQRRPP</sequence>
<dbReference type="SUPFAM" id="SSF82171">
    <property type="entry name" value="DPP6 N-terminal domain-like"/>
    <property type="match status" value="1"/>
</dbReference>
<reference evidence="11" key="4">
    <citation type="submission" date="2025-08" db="UniProtKB">
        <authorList>
            <consortium name="Ensembl"/>
        </authorList>
    </citation>
    <scope>IDENTIFICATION</scope>
</reference>
<dbReference type="InterPro" id="IPR050278">
    <property type="entry name" value="Serine_Prot_S9B/DPPIV"/>
</dbReference>
<dbReference type="GO" id="GO:0015459">
    <property type="term" value="F:potassium channel regulator activity"/>
    <property type="evidence" value="ECO:0007669"/>
    <property type="project" value="TreeGrafter"/>
</dbReference>
<evidence type="ECO:0000256" key="4">
    <source>
        <dbReference type="ARBA" id="ARBA00022692"/>
    </source>
</evidence>
<dbReference type="Ensembl" id="ENSCMIT00000007215.1">
    <property type="protein sequence ID" value="ENSCMIP00000006994.1"/>
    <property type="gene ID" value="ENSCMIG00000003914.1"/>
</dbReference>
<evidence type="ECO:0000256" key="3">
    <source>
        <dbReference type="ARBA" id="ARBA00022475"/>
    </source>
</evidence>
<name>A0A4W3HAX9_CALMI</name>
<dbReference type="OMA" id="SNWRHIV"/>
<dbReference type="Proteomes" id="UP000314986">
    <property type="component" value="Unassembled WGS sequence"/>
</dbReference>
<dbReference type="GO" id="GO:1901379">
    <property type="term" value="P:regulation of potassium ion transmembrane transport"/>
    <property type="evidence" value="ECO:0007669"/>
    <property type="project" value="TreeGrafter"/>
</dbReference>
<dbReference type="InParanoid" id="A0A4W3HAX9"/>